<gene>
    <name evidence="2" type="ORF">AWB69_08730</name>
</gene>
<dbReference type="Gene3D" id="3.30.1300.30">
    <property type="entry name" value="GSPII I/J protein-like"/>
    <property type="match status" value="1"/>
</dbReference>
<dbReference type="SUPFAM" id="SSF54523">
    <property type="entry name" value="Pili subunits"/>
    <property type="match status" value="1"/>
</dbReference>
<dbReference type="EMBL" id="FCOK02000117">
    <property type="protein sequence ID" value="SAL71982.1"/>
    <property type="molecule type" value="Genomic_DNA"/>
</dbReference>
<dbReference type="InterPro" id="IPR045584">
    <property type="entry name" value="Pilin-like"/>
</dbReference>
<dbReference type="Gene3D" id="1.20.5.2280">
    <property type="match status" value="1"/>
</dbReference>
<feature type="compositionally biased region" description="Polar residues" evidence="1">
    <location>
        <begin position="7"/>
        <end position="19"/>
    </location>
</feature>
<evidence type="ECO:0000313" key="3">
    <source>
        <dbReference type="Proteomes" id="UP000054683"/>
    </source>
</evidence>
<organism evidence="2 3">
    <name type="scientific">Caballeronia udeis</name>
    <dbReference type="NCBI Taxonomy" id="1232866"/>
    <lineage>
        <taxon>Bacteria</taxon>
        <taxon>Pseudomonadati</taxon>
        <taxon>Pseudomonadota</taxon>
        <taxon>Betaproteobacteria</taxon>
        <taxon>Burkholderiales</taxon>
        <taxon>Burkholderiaceae</taxon>
        <taxon>Caballeronia</taxon>
    </lineage>
</organism>
<proteinExistence type="predicted"/>
<evidence type="ECO:0000256" key="1">
    <source>
        <dbReference type="SAM" id="MobiDB-lite"/>
    </source>
</evidence>
<feature type="region of interest" description="Disordered" evidence="1">
    <location>
        <begin position="1"/>
        <end position="28"/>
    </location>
</feature>
<accession>A0A158JSY7</accession>
<dbReference type="InterPro" id="IPR011049">
    <property type="entry name" value="Serralysin-like_metalloprot_C"/>
</dbReference>
<dbReference type="Gene3D" id="2.60.40.4050">
    <property type="match status" value="1"/>
</dbReference>
<dbReference type="OrthoDB" id="1632057at2"/>
<evidence type="ECO:0000313" key="2">
    <source>
        <dbReference type="EMBL" id="SAL71982.1"/>
    </source>
</evidence>
<protein>
    <submittedName>
        <fullName evidence="2">Hep_Hag family protein</fullName>
    </submittedName>
</protein>
<feature type="region of interest" description="Disordered" evidence="1">
    <location>
        <begin position="100"/>
        <end position="125"/>
    </location>
</feature>
<sequence>MALGANSVASTANSISVGSAGNERTIGNLAPGISGTDAVNVNQLNASVGSAVTQANQYTNSQVQSVRNDANGGTASAIAVAGLPQPSAPGKSMVSIASRSIKDRPGTPSAYRPSPQAVDGCTRHR</sequence>
<dbReference type="RefSeq" id="WP_062092757.1">
    <property type="nucleotide sequence ID" value="NZ_FCOK02000117.1"/>
</dbReference>
<reference evidence="2 3" key="1">
    <citation type="submission" date="2016-01" db="EMBL/GenBank/DDBJ databases">
        <authorList>
            <person name="Oliw E.H."/>
        </authorList>
    </citation>
    <scope>NUCLEOTIDE SEQUENCE [LARGE SCALE GENOMIC DNA]</scope>
    <source>
        <strain evidence="2">LMG 27134</strain>
    </source>
</reference>
<dbReference type="Proteomes" id="UP000054683">
    <property type="component" value="Unassembled WGS sequence"/>
</dbReference>
<name>A0A158JSY7_9BURK</name>
<dbReference type="AlphaFoldDB" id="A0A158JSY7"/>
<dbReference type="SUPFAM" id="SSF101967">
    <property type="entry name" value="Adhesin YadA, collagen-binding domain"/>
    <property type="match status" value="1"/>
</dbReference>